<dbReference type="RefSeq" id="WP_199025760.1">
    <property type="nucleotide sequence ID" value="NZ_JAELVR010000010.1"/>
</dbReference>
<reference evidence="2" key="1">
    <citation type="submission" date="2020-12" db="EMBL/GenBank/DDBJ databases">
        <title>Sedimentitalea sp. nov., isolated from sand in Incheon.</title>
        <authorList>
            <person name="Kim W."/>
        </authorList>
    </citation>
    <scope>NUCLEOTIDE SEQUENCE</scope>
    <source>
        <strain evidence="2">CAU 1593</strain>
    </source>
</reference>
<dbReference type="InterPro" id="IPR018666">
    <property type="entry name" value="DUF2125"/>
</dbReference>
<feature type="signal peptide" evidence="1">
    <location>
        <begin position="1"/>
        <end position="24"/>
    </location>
</feature>
<evidence type="ECO:0000313" key="2">
    <source>
        <dbReference type="EMBL" id="MBJ6372892.1"/>
    </source>
</evidence>
<dbReference type="AlphaFoldDB" id="A0A8J7J8W5"/>
<gene>
    <name evidence="2" type="ORF">JF290_15295</name>
</gene>
<dbReference type="Pfam" id="PF09898">
    <property type="entry name" value="DUF2125"/>
    <property type="match status" value="1"/>
</dbReference>
<sequence length="508" mass="53188">MTTSLTRGLGAAFAFAAIGGTASADLTAQDVWSDWKEYLSSAGYAVDGDERMAGDVLTIENLSVTMQAPDTDGTLSIDLDGLSFTETGDGSVSITMPARVPMTFRGEADSEGPVTGVLTYSQTGHALVASGDPENLLYSYTAETAALDLSSLDVDGKPVATEDAQMSFALTNIVSSTRMTLGSIRAYAQSMTADSLEYDFAFEDPESDDNGTFSGRLERIGFDGTGAIPRQMSPDDINQMLEDGFEVDGSFTYASGASRIEGVGEGQAFAFTSASQGGSVGVRMDADQIAYDLKQTDTALGFVGGELPFPIEMQAAQTGASIAIPVGTSEEPQDFALGVTLTDFVMSEALWSIFDPAAALPRDPATLALDLSGKARVLLDFLDPEVAERLDETGETPVELEQVTLNKLLVSLVGASLSGTGAFSFDNSDLTTFEGIPRPTGAIDLQLVGGNALLDNLLALGFIGEAEAMTARGMMAVLAQPGAAPDTMNSKIEITEQGHVLANGQRFR</sequence>
<name>A0A8J7J8W5_9RHOB</name>
<evidence type="ECO:0000256" key="1">
    <source>
        <dbReference type="SAM" id="SignalP"/>
    </source>
</evidence>
<protein>
    <submittedName>
        <fullName evidence="2">DUF2125 domain-containing protein</fullName>
    </submittedName>
</protein>
<feature type="chain" id="PRO_5035299569" evidence="1">
    <location>
        <begin position="25"/>
        <end position="508"/>
    </location>
</feature>
<organism evidence="2 3">
    <name type="scientific">Sedimentitalea arenosa</name>
    <dbReference type="NCBI Taxonomy" id="2798803"/>
    <lineage>
        <taxon>Bacteria</taxon>
        <taxon>Pseudomonadati</taxon>
        <taxon>Pseudomonadota</taxon>
        <taxon>Alphaproteobacteria</taxon>
        <taxon>Rhodobacterales</taxon>
        <taxon>Paracoccaceae</taxon>
        <taxon>Sedimentitalea</taxon>
    </lineage>
</organism>
<accession>A0A8J7J8W5</accession>
<keyword evidence="1" id="KW-0732">Signal</keyword>
<keyword evidence="3" id="KW-1185">Reference proteome</keyword>
<proteinExistence type="predicted"/>
<dbReference type="EMBL" id="JAELVR010000010">
    <property type="protein sequence ID" value="MBJ6372892.1"/>
    <property type="molecule type" value="Genomic_DNA"/>
</dbReference>
<evidence type="ECO:0000313" key="3">
    <source>
        <dbReference type="Proteomes" id="UP000619079"/>
    </source>
</evidence>
<dbReference type="Proteomes" id="UP000619079">
    <property type="component" value="Unassembled WGS sequence"/>
</dbReference>
<comment type="caution">
    <text evidence="2">The sequence shown here is derived from an EMBL/GenBank/DDBJ whole genome shotgun (WGS) entry which is preliminary data.</text>
</comment>